<dbReference type="Proteomes" id="UP000887578">
    <property type="component" value="Unplaced"/>
</dbReference>
<organism evidence="1 2">
    <name type="scientific">Panagrolaimus davidi</name>
    <dbReference type="NCBI Taxonomy" id="227884"/>
    <lineage>
        <taxon>Eukaryota</taxon>
        <taxon>Metazoa</taxon>
        <taxon>Ecdysozoa</taxon>
        <taxon>Nematoda</taxon>
        <taxon>Chromadorea</taxon>
        <taxon>Rhabditida</taxon>
        <taxon>Tylenchina</taxon>
        <taxon>Panagrolaimomorpha</taxon>
        <taxon>Panagrolaimoidea</taxon>
        <taxon>Panagrolaimidae</taxon>
        <taxon>Panagrolaimus</taxon>
    </lineage>
</organism>
<keyword evidence="1" id="KW-1185">Reference proteome</keyword>
<evidence type="ECO:0000313" key="2">
    <source>
        <dbReference type="WBParaSite" id="PDA_v2.g25211.t1"/>
    </source>
</evidence>
<accession>A0A914Q371</accession>
<dbReference type="WBParaSite" id="PDA_v2.g25211.t1">
    <property type="protein sequence ID" value="PDA_v2.g25211.t1"/>
    <property type="gene ID" value="PDA_v2.g25211"/>
</dbReference>
<name>A0A914Q371_9BILA</name>
<dbReference type="AlphaFoldDB" id="A0A914Q371"/>
<evidence type="ECO:0000313" key="1">
    <source>
        <dbReference type="Proteomes" id="UP000887578"/>
    </source>
</evidence>
<sequence length="145" mass="16647">MSTKNDKYSFIEQSFTTSENQYYNLNLKQYKKCPILVPVQSYSKSNIDKYCDTAATDFKLSDDHEESTFSTLNEDNNDLKKRWKNKNIFNITNKSTLSLHIAACENLNEAVASDLFAGENTEGLKKEKLGSIKTSQRCFTDRLMV</sequence>
<proteinExistence type="predicted"/>
<reference evidence="2" key="1">
    <citation type="submission" date="2022-11" db="UniProtKB">
        <authorList>
            <consortium name="WormBaseParasite"/>
        </authorList>
    </citation>
    <scope>IDENTIFICATION</scope>
</reference>
<protein>
    <submittedName>
        <fullName evidence="2">Uncharacterized protein</fullName>
    </submittedName>
</protein>